<evidence type="ECO:0000256" key="6">
    <source>
        <dbReference type="ARBA" id="ARBA00023310"/>
    </source>
</evidence>
<evidence type="ECO:0000256" key="1">
    <source>
        <dbReference type="ARBA" id="ARBA00004370"/>
    </source>
</evidence>
<dbReference type="PANTHER" id="PTHR11910">
    <property type="entry name" value="ATP SYNTHASE DELTA CHAIN"/>
    <property type="match status" value="1"/>
</dbReference>
<dbReference type="Proteomes" id="UP000323274">
    <property type="component" value="Unassembled WGS sequence"/>
</dbReference>
<protein>
    <recommendedName>
        <fullName evidence="7">ATP synthase subunit delta</fullName>
    </recommendedName>
    <alternativeName>
        <fullName evidence="7">ATP synthase F(1) sector subunit delta</fullName>
    </alternativeName>
    <alternativeName>
        <fullName evidence="7">F-type ATPase subunit delta</fullName>
        <shortName evidence="7">F-ATPase subunit delta</shortName>
    </alternativeName>
</protein>
<dbReference type="Pfam" id="PF00213">
    <property type="entry name" value="OSCP"/>
    <property type="match status" value="1"/>
</dbReference>
<evidence type="ECO:0000256" key="4">
    <source>
        <dbReference type="ARBA" id="ARBA00023065"/>
    </source>
</evidence>
<keyword evidence="7" id="KW-1003">Cell membrane</keyword>
<evidence type="ECO:0000256" key="2">
    <source>
        <dbReference type="ARBA" id="ARBA00022448"/>
    </source>
</evidence>
<comment type="subcellular location">
    <subcellularLocation>
        <location evidence="7">Cell membrane</location>
        <topology evidence="7">Peripheral membrane protein</topology>
    </subcellularLocation>
    <subcellularLocation>
        <location evidence="1">Membrane</location>
    </subcellularLocation>
</comment>
<dbReference type="GO" id="GO:0005886">
    <property type="term" value="C:plasma membrane"/>
    <property type="evidence" value="ECO:0007669"/>
    <property type="project" value="UniProtKB-SubCell"/>
</dbReference>
<sequence>MATNLKDIADQYAKAIFELSSEQGNVEDTRKDLDTLKVVFENNPNFVTIVSSNDINSEARDGLLTTLTTGASEAIQNLVKLLAYNNRLNLLTQIVTSFEDYYNDAHGIVNVVATTAVALDETRLDKLAAVFASKTGAKHVNLTNNVDESIIGGVILQSQSTLIDGSLQTKIAKMKAQLLG</sequence>
<evidence type="ECO:0000256" key="3">
    <source>
        <dbReference type="ARBA" id="ARBA00022781"/>
    </source>
</evidence>
<dbReference type="Gene3D" id="1.10.520.20">
    <property type="entry name" value="N-terminal domain of the delta subunit of the F1F0-ATP synthase"/>
    <property type="match status" value="1"/>
</dbReference>
<dbReference type="GO" id="GO:0046933">
    <property type="term" value="F:proton-transporting ATP synthase activity, rotational mechanism"/>
    <property type="evidence" value="ECO:0007669"/>
    <property type="project" value="UniProtKB-UniRule"/>
</dbReference>
<evidence type="ECO:0000313" key="8">
    <source>
        <dbReference type="EMBL" id="GDZ84501.1"/>
    </source>
</evidence>
<name>A0A5A5U099_LEUCI</name>
<keyword evidence="5 7" id="KW-0472">Membrane</keyword>
<evidence type="ECO:0000313" key="9">
    <source>
        <dbReference type="Proteomes" id="UP000323274"/>
    </source>
</evidence>
<organism evidence="8 9">
    <name type="scientific">Leuconostoc citreum</name>
    <dbReference type="NCBI Taxonomy" id="33964"/>
    <lineage>
        <taxon>Bacteria</taxon>
        <taxon>Bacillati</taxon>
        <taxon>Bacillota</taxon>
        <taxon>Bacilli</taxon>
        <taxon>Lactobacillales</taxon>
        <taxon>Lactobacillaceae</taxon>
        <taxon>Leuconostoc</taxon>
    </lineage>
</organism>
<dbReference type="RefSeq" id="WP_004905001.1">
    <property type="nucleotide sequence ID" value="NZ_BJJW01000015.1"/>
</dbReference>
<dbReference type="PRINTS" id="PR00125">
    <property type="entry name" value="ATPASEDELTA"/>
</dbReference>
<gene>
    <name evidence="7 8" type="primary">atpH</name>
    <name evidence="8" type="ORF">LCIT_17430</name>
</gene>
<keyword evidence="3 7" id="KW-0375">Hydrogen ion transport</keyword>
<keyword evidence="4 7" id="KW-0406">Ion transport</keyword>
<dbReference type="InterPro" id="IPR000711">
    <property type="entry name" value="ATPase_OSCP/dsu"/>
</dbReference>
<dbReference type="EMBL" id="BJJW01000015">
    <property type="protein sequence ID" value="GDZ84501.1"/>
    <property type="molecule type" value="Genomic_DNA"/>
</dbReference>
<dbReference type="GO" id="GO:0045259">
    <property type="term" value="C:proton-transporting ATP synthase complex"/>
    <property type="evidence" value="ECO:0007669"/>
    <property type="project" value="UniProtKB-KW"/>
</dbReference>
<evidence type="ECO:0000256" key="7">
    <source>
        <dbReference type="HAMAP-Rule" id="MF_01416"/>
    </source>
</evidence>
<proteinExistence type="inferred from homology"/>
<dbReference type="OMA" id="MVDNIQD"/>
<dbReference type="InterPro" id="IPR026015">
    <property type="entry name" value="ATP_synth_OSCP/delta_N_sf"/>
</dbReference>
<evidence type="ECO:0000256" key="5">
    <source>
        <dbReference type="ARBA" id="ARBA00023136"/>
    </source>
</evidence>
<comment type="function">
    <text evidence="7">This protein is part of the stalk that links CF(0) to CF(1). It either transmits conformational changes from CF(0) to CF(1) or is implicated in proton conduction.</text>
</comment>
<dbReference type="GeneID" id="61103186"/>
<keyword evidence="7" id="KW-0139">CF(1)</keyword>
<dbReference type="SUPFAM" id="SSF47928">
    <property type="entry name" value="N-terminal domain of the delta subunit of the F1F0-ATP synthase"/>
    <property type="match status" value="1"/>
</dbReference>
<comment type="caution">
    <text evidence="8">The sequence shown here is derived from an EMBL/GenBank/DDBJ whole genome shotgun (WGS) entry which is preliminary data.</text>
</comment>
<dbReference type="NCBIfam" id="NF004402">
    <property type="entry name" value="PRK05758.2-2"/>
    <property type="match status" value="1"/>
</dbReference>
<dbReference type="NCBIfam" id="TIGR01145">
    <property type="entry name" value="ATP_synt_delta"/>
    <property type="match status" value="1"/>
</dbReference>
<dbReference type="HAMAP" id="MF_01416">
    <property type="entry name" value="ATP_synth_delta_bact"/>
    <property type="match status" value="1"/>
</dbReference>
<reference evidence="8 9" key="1">
    <citation type="submission" date="2019-04" db="EMBL/GenBank/DDBJ databases">
        <title>A pseudo-fructophilic Leuconostoc citreum strain F192-5 isolated from peel of satsuma mandarin: the first report for isolation and characterization of strain-dependent fructophilic-like characteristics.</title>
        <authorList>
            <person name="Maeno S."/>
            <person name="Tanizawa Y."/>
            <person name="Kajikawa A."/>
            <person name="Kanesaki Y."/>
            <person name="Kubota E."/>
            <person name="Arita M."/>
            <person name="Leon D."/>
            <person name="Endo A."/>
        </authorList>
    </citation>
    <scope>NUCLEOTIDE SEQUENCE [LARGE SCALE GENOMIC DNA]</scope>
    <source>
        <strain evidence="8 9">F192-5</strain>
    </source>
</reference>
<comment type="similarity">
    <text evidence="7">Belongs to the ATPase delta chain family.</text>
</comment>
<keyword evidence="2 7" id="KW-0813">Transport</keyword>
<accession>A0A5A5U099</accession>
<dbReference type="SMR" id="A0A5A5U099"/>
<comment type="function">
    <text evidence="7">F(1)F(0) ATP synthase produces ATP from ADP in the presence of a proton or sodium gradient. F-type ATPases consist of two structural domains, F(1) containing the extramembraneous catalytic core and F(0) containing the membrane proton channel, linked together by a central stalk and a peripheral stalk. During catalysis, ATP synthesis in the catalytic domain of F(1) is coupled via a rotary mechanism of the central stalk subunits to proton translocation.</text>
</comment>
<dbReference type="AlphaFoldDB" id="A0A5A5U099"/>
<keyword evidence="6 7" id="KW-0066">ATP synthesis</keyword>